<dbReference type="GO" id="GO:0071111">
    <property type="term" value="F:cyclic-guanylate-specific phosphodiesterase activity"/>
    <property type="evidence" value="ECO:0007669"/>
    <property type="project" value="InterPro"/>
</dbReference>
<dbReference type="GO" id="GO:0046872">
    <property type="term" value="F:metal ion binding"/>
    <property type="evidence" value="ECO:0007669"/>
    <property type="project" value="UniProtKB-KW"/>
</dbReference>
<evidence type="ECO:0000256" key="2">
    <source>
        <dbReference type="ARBA" id="ARBA00022723"/>
    </source>
</evidence>
<accession>A0AAE3P3B6</accession>
<dbReference type="NCBIfam" id="TIGR02481">
    <property type="entry name" value="hemeryth_dom"/>
    <property type="match status" value="1"/>
</dbReference>
<dbReference type="SUPFAM" id="SSF47188">
    <property type="entry name" value="Hemerythrin-like"/>
    <property type="match status" value="1"/>
</dbReference>
<comment type="caution">
    <text evidence="6">The sequence shown here is derived from an EMBL/GenBank/DDBJ whole genome shotgun (WGS) entry which is preliminary data.</text>
</comment>
<dbReference type="SUPFAM" id="SSF141868">
    <property type="entry name" value="EAL domain-like"/>
    <property type="match status" value="1"/>
</dbReference>
<feature type="domain" description="GGDEF" evidence="5">
    <location>
        <begin position="170"/>
        <end position="304"/>
    </location>
</feature>
<proteinExistence type="inferred from homology"/>
<dbReference type="InterPro" id="IPR001633">
    <property type="entry name" value="EAL_dom"/>
</dbReference>
<dbReference type="InterPro" id="IPR043128">
    <property type="entry name" value="Rev_trsase/Diguanyl_cyclase"/>
</dbReference>
<dbReference type="PANTHER" id="PTHR33121">
    <property type="entry name" value="CYCLIC DI-GMP PHOSPHODIESTERASE PDEF"/>
    <property type="match status" value="1"/>
</dbReference>
<keyword evidence="2" id="KW-0479">Metal-binding</keyword>
<dbReference type="InterPro" id="IPR000160">
    <property type="entry name" value="GGDEF_dom"/>
</dbReference>
<feature type="domain" description="EAL" evidence="4">
    <location>
        <begin position="313"/>
        <end position="564"/>
    </location>
</feature>
<organism evidence="6 7">
    <name type="scientific">Candidatus Thermodesulfobacterium syntrophicum</name>
    <dbReference type="NCBI Taxonomy" id="3060442"/>
    <lineage>
        <taxon>Bacteria</taxon>
        <taxon>Pseudomonadati</taxon>
        <taxon>Thermodesulfobacteriota</taxon>
        <taxon>Thermodesulfobacteria</taxon>
        <taxon>Thermodesulfobacteriales</taxon>
        <taxon>Thermodesulfobacteriaceae</taxon>
        <taxon>Thermodesulfobacterium</taxon>
    </lineage>
</organism>
<dbReference type="Pfam" id="PF00563">
    <property type="entry name" value="EAL"/>
    <property type="match status" value="1"/>
</dbReference>
<evidence type="ECO:0000313" key="6">
    <source>
        <dbReference type="EMBL" id="MDF2953155.1"/>
    </source>
</evidence>
<dbReference type="Pfam" id="PF00990">
    <property type="entry name" value="GGDEF"/>
    <property type="match status" value="1"/>
</dbReference>
<dbReference type="PROSITE" id="PS50887">
    <property type="entry name" value="GGDEF"/>
    <property type="match status" value="1"/>
</dbReference>
<dbReference type="InterPro" id="IPR035919">
    <property type="entry name" value="EAL_sf"/>
</dbReference>
<evidence type="ECO:0000313" key="7">
    <source>
        <dbReference type="Proteomes" id="UP001144110"/>
    </source>
</evidence>
<dbReference type="EMBL" id="JAPHEG010000001">
    <property type="protein sequence ID" value="MDF2953155.1"/>
    <property type="molecule type" value="Genomic_DNA"/>
</dbReference>
<protein>
    <submittedName>
        <fullName evidence="6">GGDEF domain</fullName>
    </submittedName>
</protein>
<dbReference type="Gene3D" id="3.20.20.450">
    <property type="entry name" value="EAL domain"/>
    <property type="match status" value="1"/>
</dbReference>
<gene>
    <name evidence="6" type="ORF">OD816_000400</name>
</gene>
<evidence type="ECO:0000259" key="5">
    <source>
        <dbReference type="PROSITE" id="PS50887"/>
    </source>
</evidence>
<dbReference type="CDD" id="cd01949">
    <property type="entry name" value="GGDEF"/>
    <property type="match status" value="1"/>
</dbReference>
<dbReference type="Gene3D" id="3.30.70.270">
    <property type="match status" value="1"/>
</dbReference>
<name>A0AAE3P3B6_9BACT</name>
<dbReference type="InterPro" id="IPR012827">
    <property type="entry name" value="Hemerythrin_metal-bd"/>
</dbReference>
<dbReference type="PROSITE" id="PS50883">
    <property type="entry name" value="EAL"/>
    <property type="match status" value="1"/>
</dbReference>
<dbReference type="PANTHER" id="PTHR33121:SF71">
    <property type="entry name" value="OXYGEN SENSOR PROTEIN DOSP"/>
    <property type="match status" value="1"/>
</dbReference>
<dbReference type="SMART" id="SM00267">
    <property type="entry name" value="GGDEF"/>
    <property type="match status" value="1"/>
</dbReference>
<dbReference type="Pfam" id="PF01814">
    <property type="entry name" value="Hemerythrin"/>
    <property type="match status" value="1"/>
</dbReference>
<dbReference type="SMART" id="SM00052">
    <property type="entry name" value="EAL"/>
    <property type="match status" value="1"/>
</dbReference>
<dbReference type="InterPro" id="IPR050706">
    <property type="entry name" value="Cyclic-di-GMP_PDE-like"/>
</dbReference>
<dbReference type="InterPro" id="IPR035938">
    <property type="entry name" value="Hemerythrin-like_sf"/>
</dbReference>
<dbReference type="AlphaFoldDB" id="A0AAE3P3B6"/>
<dbReference type="Gene3D" id="1.20.120.50">
    <property type="entry name" value="Hemerythrin-like"/>
    <property type="match status" value="1"/>
</dbReference>
<dbReference type="InterPro" id="IPR029787">
    <property type="entry name" value="Nucleotide_cyclase"/>
</dbReference>
<reference evidence="6" key="1">
    <citation type="submission" date="2022-11" db="EMBL/GenBank/DDBJ databases">
        <title>Candidatus Alkanophaga archaea from heated hydrothermal vent sediment oxidize petroleum alkanes.</title>
        <authorList>
            <person name="Zehnle H."/>
            <person name="Laso-Perez R."/>
            <person name="Lipp J."/>
            <person name="Teske A."/>
            <person name="Wegener G."/>
        </authorList>
    </citation>
    <scope>NUCLEOTIDE SEQUENCE</scope>
    <source>
        <strain evidence="6">MCA70</strain>
    </source>
</reference>
<dbReference type="SUPFAM" id="SSF55073">
    <property type="entry name" value="Nucleotide cyclase"/>
    <property type="match status" value="1"/>
</dbReference>
<dbReference type="Proteomes" id="UP001144110">
    <property type="component" value="Unassembled WGS sequence"/>
</dbReference>
<evidence type="ECO:0000259" key="4">
    <source>
        <dbReference type="PROSITE" id="PS50883"/>
    </source>
</evidence>
<keyword evidence="3" id="KW-0408">Iron</keyword>
<dbReference type="NCBIfam" id="TIGR00254">
    <property type="entry name" value="GGDEF"/>
    <property type="match status" value="1"/>
</dbReference>
<evidence type="ECO:0000256" key="3">
    <source>
        <dbReference type="ARBA" id="ARBA00023004"/>
    </source>
</evidence>
<sequence length="564" mass="65972">MDLLEWKELALGIKKIDEQHKRLSELVELFYSGQKIGYSKEKLDKILDELIKLIIEHSSTEEALMERTGYPGFEKHKREHEFIKRKIAEILTKRKKGKEYLVDTLGFFEKAIYEHFKNVDRDFINFLNDKLKEYQSFKRDILESIGERILSKNDFLKLLSKYTTFLKEAKLIAVILLDIDDFIEINFQYGFEIGDTILENFGVYLKNKLVHPKIFLGKAEKDEFLIAFCDCTFVEALDLIENIMDWVKKYEFKYKGEVIKFSVSLGVAFYPQDGETISELLGACEMALKMAKNKGKNTWEIFNKEFIKESKEIIRIKKLLEKAISEKRVLPYVQPIFDSEKRKIAGFEVLLRIVDENGKVIKAGEIIEIANEKGYIDKLEEIVLEKINNEKILKLFRNRYLFINKTLRGAKKINILIEEVEILKEMVEKYEVYPVIEITEYSFIEHIELLPSLTRAIREEKIYLAIDDFGVGYASFSYLLNAETDFLKIDGSIVKEILKSKKHVSLIKAINFMAKELGIKTVAEFVEEEKLADLLYILGVDYLQGFYLAKPMPLEELERLIKKS</sequence>
<dbReference type="CDD" id="cd01948">
    <property type="entry name" value="EAL"/>
    <property type="match status" value="1"/>
</dbReference>
<evidence type="ECO:0000256" key="1">
    <source>
        <dbReference type="ARBA" id="ARBA00010587"/>
    </source>
</evidence>
<comment type="similarity">
    <text evidence="1">Belongs to the hemerythrin family.</text>
</comment>
<dbReference type="InterPro" id="IPR012312">
    <property type="entry name" value="Hemerythrin-like"/>
</dbReference>
<dbReference type="NCBIfam" id="NF033749">
    <property type="entry name" value="bact_hemeryth"/>
    <property type="match status" value="1"/>
</dbReference>
<dbReference type="CDD" id="cd12107">
    <property type="entry name" value="Hemerythrin"/>
    <property type="match status" value="1"/>
</dbReference>